<dbReference type="GO" id="GO:0015074">
    <property type="term" value="P:DNA integration"/>
    <property type="evidence" value="ECO:0007669"/>
    <property type="project" value="InterPro"/>
</dbReference>
<dbReference type="GO" id="GO:0003677">
    <property type="term" value="F:DNA binding"/>
    <property type="evidence" value="ECO:0007669"/>
    <property type="project" value="InterPro"/>
</dbReference>
<keyword evidence="1" id="KW-0233">DNA recombination</keyword>
<gene>
    <name evidence="3" type="primary">int-Tn_9</name>
    <name evidence="3" type="ORF">SDC9_179220</name>
</gene>
<evidence type="ECO:0000256" key="1">
    <source>
        <dbReference type="ARBA" id="ARBA00023172"/>
    </source>
</evidence>
<dbReference type="Gene3D" id="1.10.443.10">
    <property type="entry name" value="Intergrase catalytic core"/>
    <property type="match status" value="1"/>
</dbReference>
<accession>A0A645GY53</accession>
<comment type="caution">
    <text evidence="3">The sequence shown here is derived from an EMBL/GenBank/DDBJ whole genome shotgun (WGS) entry which is preliminary data.</text>
</comment>
<name>A0A645GY53_9ZZZZ</name>
<reference evidence="3" key="1">
    <citation type="submission" date="2019-08" db="EMBL/GenBank/DDBJ databases">
        <authorList>
            <person name="Kucharzyk K."/>
            <person name="Murdoch R.W."/>
            <person name="Higgins S."/>
            <person name="Loffler F."/>
        </authorList>
    </citation>
    <scope>NUCLEOTIDE SEQUENCE</scope>
</reference>
<dbReference type="GO" id="GO:0006310">
    <property type="term" value="P:DNA recombination"/>
    <property type="evidence" value="ECO:0007669"/>
    <property type="project" value="UniProtKB-KW"/>
</dbReference>
<dbReference type="EMBL" id="VSSQ01083412">
    <property type="protein sequence ID" value="MPN31745.1"/>
    <property type="molecule type" value="Genomic_DNA"/>
</dbReference>
<dbReference type="Pfam" id="PF00589">
    <property type="entry name" value="Phage_integrase"/>
    <property type="match status" value="1"/>
</dbReference>
<proteinExistence type="predicted"/>
<evidence type="ECO:0000259" key="2">
    <source>
        <dbReference type="PROSITE" id="PS51898"/>
    </source>
</evidence>
<dbReference type="PANTHER" id="PTHR30349:SF64">
    <property type="entry name" value="PROPHAGE INTEGRASE INTD-RELATED"/>
    <property type="match status" value="1"/>
</dbReference>
<dbReference type="SUPFAM" id="SSF56349">
    <property type="entry name" value="DNA breaking-rejoining enzymes"/>
    <property type="match status" value="1"/>
</dbReference>
<dbReference type="AlphaFoldDB" id="A0A645GY53"/>
<protein>
    <submittedName>
        <fullName evidence="3">Transposase</fullName>
    </submittedName>
</protein>
<sequence length="148" mass="17215">MSEVTKIVAKDKTKNASSFRSFPLTEDARCIFQQAKRQEAENRKLFGKAYQENSYVFKWDNGKLYSPNFIDHHFQKLLAKYGLPHIRFHELRHSCASLLLNAGFTLKDVQEWMGHADIKMTANIYGHLDVSRKKNMAQQLSGSLFEMR</sequence>
<evidence type="ECO:0000313" key="3">
    <source>
        <dbReference type="EMBL" id="MPN31745.1"/>
    </source>
</evidence>
<organism evidence="3">
    <name type="scientific">bioreactor metagenome</name>
    <dbReference type="NCBI Taxonomy" id="1076179"/>
    <lineage>
        <taxon>unclassified sequences</taxon>
        <taxon>metagenomes</taxon>
        <taxon>ecological metagenomes</taxon>
    </lineage>
</organism>
<dbReference type="CDD" id="cd01189">
    <property type="entry name" value="INT_ICEBs1_C_like"/>
    <property type="match status" value="1"/>
</dbReference>
<feature type="domain" description="Tyr recombinase" evidence="2">
    <location>
        <begin position="1"/>
        <end position="138"/>
    </location>
</feature>
<dbReference type="InterPro" id="IPR050090">
    <property type="entry name" value="Tyrosine_recombinase_XerCD"/>
</dbReference>
<dbReference type="InterPro" id="IPR013762">
    <property type="entry name" value="Integrase-like_cat_sf"/>
</dbReference>
<dbReference type="PROSITE" id="PS51898">
    <property type="entry name" value="TYR_RECOMBINASE"/>
    <property type="match status" value="1"/>
</dbReference>
<dbReference type="PANTHER" id="PTHR30349">
    <property type="entry name" value="PHAGE INTEGRASE-RELATED"/>
    <property type="match status" value="1"/>
</dbReference>
<dbReference type="InterPro" id="IPR002104">
    <property type="entry name" value="Integrase_catalytic"/>
</dbReference>
<dbReference type="InterPro" id="IPR011010">
    <property type="entry name" value="DNA_brk_join_enz"/>
</dbReference>